<dbReference type="OrthoDB" id="3862418at2"/>
<dbReference type="Proteomes" id="UP000253141">
    <property type="component" value="Unassembled WGS sequence"/>
</dbReference>
<organism evidence="2 3">
    <name type="scientific">Runella aurantiaca</name>
    <dbReference type="NCBI Taxonomy" id="2282308"/>
    <lineage>
        <taxon>Bacteria</taxon>
        <taxon>Pseudomonadati</taxon>
        <taxon>Bacteroidota</taxon>
        <taxon>Cytophagia</taxon>
        <taxon>Cytophagales</taxon>
        <taxon>Spirosomataceae</taxon>
        <taxon>Runella</taxon>
    </lineage>
</organism>
<name>A0A369IFM0_9BACT</name>
<proteinExistence type="predicted"/>
<dbReference type="RefSeq" id="WP_114460663.1">
    <property type="nucleotide sequence ID" value="NZ_QPIW01000005.1"/>
</dbReference>
<feature type="transmembrane region" description="Helical" evidence="1">
    <location>
        <begin position="225"/>
        <end position="257"/>
    </location>
</feature>
<evidence type="ECO:0008006" key="4">
    <source>
        <dbReference type="Google" id="ProtNLM"/>
    </source>
</evidence>
<feature type="transmembrane region" description="Helical" evidence="1">
    <location>
        <begin position="358"/>
        <end position="375"/>
    </location>
</feature>
<feature type="transmembrane region" description="Helical" evidence="1">
    <location>
        <begin position="12"/>
        <end position="32"/>
    </location>
</feature>
<sequence>METSYQGYELITFSDIFILPLSIFISYIFVLYLAKKIFNGNPYYLNIVKNAFLFKLFFMFIFFIILFTIYANRNDQMSFYFHLQTMLSYISDNPSVIFEIFTNTDNNNTFLPALNDVTASFLNSKGFFSVFKTELLVLPFSFNSFLAINVYGTFIGFIGFLLIYANLASLYPNLSKEISWGIFYVPTTCFYTCGIVKEGIAILGMGIIFTFFYKSFICKKTNKSLIVLLFLLFPICFFTKPYIFVLFIPTLTIWVFYPYFKKISIISKLIIFIFIILLILGIIQIIGILDSRFMFENLVQSAELVQEFTAIASEIVDGKGNYEPINIDFSSVNNLAYTVFSGLFLSFFRPFFWEAKNVLFLFVSLENLFLLFLFLRTRNFHKQDEKAIVLIFLLFVLPFSFFVSISNSNFGALLRYKAPMVPFLYSFLIIYGSKNKNTARS</sequence>
<dbReference type="AlphaFoldDB" id="A0A369IFM0"/>
<feature type="transmembrane region" description="Helical" evidence="1">
    <location>
        <begin position="387"/>
        <end position="406"/>
    </location>
</feature>
<reference evidence="2 3" key="1">
    <citation type="submission" date="2018-07" db="EMBL/GenBank/DDBJ databases">
        <title>Genome analysis of Runella aurantiaca.</title>
        <authorList>
            <person name="Yang X."/>
        </authorList>
    </citation>
    <scope>NUCLEOTIDE SEQUENCE [LARGE SCALE GENOMIC DNA]</scope>
    <source>
        <strain evidence="2 3">YX9</strain>
    </source>
</reference>
<feature type="transmembrane region" description="Helical" evidence="1">
    <location>
        <begin position="269"/>
        <end position="289"/>
    </location>
</feature>
<keyword evidence="3" id="KW-1185">Reference proteome</keyword>
<protein>
    <recommendedName>
        <fullName evidence="4">Glycosyltransferase RgtA/B/C/D-like domain-containing protein</fullName>
    </recommendedName>
</protein>
<evidence type="ECO:0000256" key="1">
    <source>
        <dbReference type="SAM" id="Phobius"/>
    </source>
</evidence>
<dbReference type="EMBL" id="QPIW01000005">
    <property type="protein sequence ID" value="RDB06283.1"/>
    <property type="molecule type" value="Genomic_DNA"/>
</dbReference>
<gene>
    <name evidence="2" type="ORF">DVG78_08440</name>
</gene>
<feature type="transmembrane region" description="Helical" evidence="1">
    <location>
        <begin position="183"/>
        <end position="213"/>
    </location>
</feature>
<keyword evidence="1" id="KW-1133">Transmembrane helix</keyword>
<feature type="transmembrane region" description="Helical" evidence="1">
    <location>
        <begin position="135"/>
        <end position="163"/>
    </location>
</feature>
<keyword evidence="1" id="KW-0812">Transmembrane</keyword>
<accession>A0A369IFM0</accession>
<evidence type="ECO:0000313" key="2">
    <source>
        <dbReference type="EMBL" id="RDB06283.1"/>
    </source>
</evidence>
<feature type="transmembrane region" description="Helical" evidence="1">
    <location>
        <begin position="52"/>
        <end position="71"/>
    </location>
</feature>
<keyword evidence="1" id="KW-0472">Membrane</keyword>
<feature type="transmembrane region" description="Helical" evidence="1">
    <location>
        <begin position="412"/>
        <end position="431"/>
    </location>
</feature>
<comment type="caution">
    <text evidence="2">The sequence shown here is derived from an EMBL/GenBank/DDBJ whole genome shotgun (WGS) entry which is preliminary data.</text>
</comment>
<evidence type="ECO:0000313" key="3">
    <source>
        <dbReference type="Proteomes" id="UP000253141"/>
    </source>
</evidence>